<organism evidence="5 6">
    <name type="scientific">Enterobacter pasteurii</name>
    <dbReference type="NCBI Taxonomy" id="3029761"/>
    <lineage>
        <taxon>Bacteria</taxon>
        <taxon>Pseudomonadati</taxon>
        <taxon>Pseudomonadota</taxon>
        <taxon>Gammaproteobacteria</taxon>
        <taxon>Enterobacterales</taxon>
        <taxon>Enterobacteriaceae</taxon>
        <taxon>Enterobacter</taxon>
        <taxon>Enterobacter cloacae complex</taxon>
    </lineage>
</organism>
<name>A0ABR9Q9V0_9ENTR</name>
<reference evidence="5 6" key="1">
    <citation type="submission" date="2020-10" db="EMBL/GenBank/DDBJ databases">
        <title>High risk of septic shock deaths with Enterobacter bugandensis among Enterobacter cloacae complex isolates that physiologically colonize newborns in neonatal intensive care unit bis.</title>
        <authorList>
            <person name="Girlich D."/>
            <person name="Ouzani S."/>
            <person name="Emeraud C."/>
            <person name="Bonnin R.A."/>
            <person name="Gauthier L."/>
            <person name="Le Sache N."/>
            <person name="Mokhtari M."/>
            <person name="Langlois I."/>
            <person name="Begasse C."/>
            <person name="Arangia N."/>
            <person name="Fournier S."/>
            <person name="Fortineau N."/>
            <person name="Naas T."/>
            <person name="Dortet L."/>
        </authorList>
    </citation>
    <scope>NUCLEOTIDE SEQUENCE [LARGE SCALE GENOMIC DNA]</scope>
    <source>
        <strain evidence="5 6">P40RS</strain>
    </source>
</reference>
<dbReference type="InterPro" id="IPR053156">
    <property type="entry name" value="T6SS_TssM-like"/>
</dbReference>
<dbReference type="PANTHER" id="PTHR36153:SF1">
    <property type="entry name" value="TYPE VI SECRETION SYSTEM COMPONENT TSSM1"/>
    <property type="match status" value="1"/>
</dbReference>
<keyword evidence="6" id="KW-1185">Reference proteome</keyword>
<feature type="transmembrane region" description="Helical" evidence="1">
    <location>
        <begin position="371"/>
        <end position="392"/>
    </location>
</feature>
<gene>
    <name evidence="5" type="ORF">IM311_15790</name>
</gene>
<evidence type="ECO:0000313" key="6">
    <source>
        <dbReference type="Proteomes" id="UP001296720"/>
    </source>
</evidence>
<accession>A0ABR9Q9V0</accession>
<feature type="transmembrane region" description="Helical" evidence="1">
    <location>
        <begin position="42"/>
        <end position="64"/>
    </location>
</feature>
<keyword evidence="1" id="KW-0472">Membrane</keyword>
<proteinExistence type="predicted"/>
<dbReference type="PANTHER" id="PTHR36153">
    <property type="entry name" value="INNER MEMBRANE PROTEIN-RELATED"/>
    <property type="match status" value="1"/>
</dbReference>
<dbReference type="InterPro" id="IPR009612">
    <property type="entry name" value="IcmF-rel"/>
</dbReference>
<evidence type="ECO:0000259" key="2">
    <source>
        <dbReference type="Pfam" id="PF06744"/>
    </source>
</evidence>
<feature type="domain" description="Type VI secretion system IcmF C-terminal" evidence="2">
    <location>
        <begin position="990"/>
        <end position="1096"/>
    </location>
</feature>
<protein>
    <submittedName>
        <fullName evidence="5">Type VI secretion protein VasK</fullName>
    </submittedName>
</protein>
<evidence type="ECO:0000313" key="5">
    <source>
        <dbReference type="EMBL" id="MBE4855526.1"/>
    </source>
</evidence>
<dbReference type="Pfam" id="PF21070">
    <property type="entry name" value="IcmF_helical"/>
    <property type="match status" value="1"/>
</dbReference>
<dbReference type="InterPro" id="IPR010623">
    <property type="entry name" value="IcmF_C"/>
</dbReference>
<dbReference type="Pfam" id="PF06744">
    <property type="entry name" value="IcmF_C"/>
    <property type="match status" value="1"/>
</dbReference>
<dbReference type="RefSeq" id="WP_193354711.1">
    <property type="nucleotide sequence ID" value="NZ_JADBRO010000016.1"/>
</dbReference>
<evidence type="ECO:0000259" key="3">
    <source>
        <dbReference type="Pfam" id="PF06761"/>
    </source>
</evidence>
<feature type="domain" description="IcmF-related" evidence="3">
    <location>
        <begin position="418"/>
        <end position="732"/>
    </location>
</feature>
<sequence>MKKKKRLSTWLIILLIAAVGGFLIWAENPLVQLRTTEKKQTVSLAVVGFCLFILLCDDLFFRLWQWLISLNFIRQLRELSDTGHQQEEAKRADKEKHSETLKNIRLYLRHTYGCRWRRKLRILLITGSASDVEQLTPKLTQELWQEDQGTLLLWGGDPAAPADADWLTALRKLRHRPADGMVWVTSAFDRLAGSDAEPAAPLTPESIDALAHALKGRYDALGWKLPLYVWSLHPRAGEQQGRITQPVGCQLSAACKPEALARQLSDLIPALTAQGIQQICDKPQQGFLLALVDQLTREPETLTGPLSVLLNPYRPLPLAGVVFSPVTVGGVRSVAHHWGKDNRWDVIPASAQALPAGLRPRKPGVSWTQMAGVSVAALMVLWGVSMAVSFVANRHMVATAQEQVRQAVAEKQPLTARLHALSELQKILARLQYRAQHSVPWYARGGLSQNDALLAALFPRYGESALPLLRNAAAEHLTKQLQAFVQLPPDSPLRERMAKPVYDRLRLYLMLSRPEKMDAAWFSTTLMRDWPQRTGVANGVWQGSGPALYAFYAASLTSHPQWRLHADDMLVSQTRTLLVRQMGVRNSESTLYQKMLAQVANQYADMRLADMTGDTDTPRLFTTDEIVPGMFTRQAWEEAVQPAIDKVVNERREEMDWVLSDSRQPATQQTSPEALKQRLTVRYFADFSTAWLDFLNSLRWQRAVTLSDAIDQLTLMADVRQSPLVALMNTLNIQGRTGETGEAISDSLVKSAKNLLGGDKQPVIDQSGGPRGPLEATFGPVLTLMNGQQKGGGNTDLSLQTFLTRVTQVRLRLQQVTNAADPQAMTQALAQTVFQGKAVDLTETRDYGSLVAAGLGQEWSGFGQTVFVRPMEQAWQQVLQPAAESLNAQWQTAVVDDWNSAFGGRYPFKDVSSEVSLPLLARYLNADSGRITRFLQTRLNGVLHREGSHWVPDSINAQGLTFNPAFLKAVDTLSHLSDVVFTRGEAGLSFELRPGTADGIMETRLVIDSQKLTYMNQMPAWKRFTWPADTEAPGAALSWISTQAGTRQYADMSGAWGWIRLLDKASVSAYPGTGSSYSLTWQAQDGRPLNYTLRTEAGEGPLALLKLRNFSLPLQIFTVSEPAADALADDTDTGEETY</sequence>
<evidence type="ECO:0000259" key="4">
    <source>
        <dbReference type="Pfam" id="PF21070"/>
    </source>
</evidence>
<dbReference type="InterPro" id="IPR048677">
    <property type="entry name" value="TssM1_hel"/>
</dbReference>
<dbReference type="Pfam" id="PF06761">
    <property type="entry name" value="IcmF-related"/>
    <property type="match status" value="1"/>
</dbReference>
<evidence type="ECO:0000256" key="1">
    <source>
        <dbReference type="SAM" id="Phobius"/>
    </source>
</evidence>
<keyword evidence="1" id="KW-0812">Transmembrane</keyword>
<dbReference type="Proteomes" id="UP001296720">
    <property type="component" value="Unassembled WGS sequence"/>
</dbReference>
<keyword evidence="1" id="KW-1133">Transmembrane helix</keyword>
<feature type="domain" description="Type VI secretion system component TssM1 helical" evidence="4">
    <location>
        <begin position="881"/>
        <end position="986"/>
    </location>
</feature>
<dbReference type="EMBL" id="JADBRO010000016">
    <property type="protein sequence ID" value="MBE4855526.1"/>
    <property type="molecule type" value="Genomic_DNA"/>
</dbReference>
<comment type="caution">
    <text evidence="5">The sequence shown here is derived from an EMBL/GenBank/DDBJ whole genome shotgun (WGS) entry which is preliminary data.</text>
</comment>